<organism evidence="1 2">
    <name type="scientific">Burkholderia cepacia</name>
    <name type="common">Pseudomonas cepacia</name>
    <dbReference type="NCBI Taxonomy" id="292"/>
    <lineage>
        <taxon>Bacteria</taxon>
        <taxon>Pseudomonadati</taxon>
        <taxon>Pseudomonadota</taxon>
        <taxon>Betaproteobacteria</taxon>
        <taxon>Burkholderiales</taxon>
        <taxon>Burkholderiaceae</taxon>
        <taxon>Burkholderia</taxon>
        <taxon>Burkholderia cepacia complex</taxon>
    </lineage>
</organism>
<evidence type="ECO:0000313" key="2">
    <source>
        <dbReference type="Proteomes" id="UP000298234"/>
    </source>
</evidence>
<name>A0AAX2RNB2_BURCE</name>
<comment type="caution">
    <text evidence="1">The sequence shown here is derived from an EMBL/GenBank/DDBJ whole genome shotgun (WGS) entry which is preliminary data.</text>
</comment>
<protein>
    <submittedName>
        <fullName evidence="1">Uncharacterized protein</fullName>
    </submittedName>
</protein>
<dbReference type="RefSeq" id="WP_134256148.1">
    <property type="nucleotide sequence ID" value="NZ_SNSG01000013.1"/>
</dbReference>
<dbReference type="AlphaFoldDB" id="A0AAX2RNB2"/>
<proteinExistence type="predicted"/>
<gene>
    <name evidence="1" type="ORF">E3D37_16450</name>
</gene>
<evidence type="ECO:0000313" key="1">
    <source>
        <dbReference type="EMBL" id="TEU47594.1"/>
    </source>
</evidence>
<sequence>MSMFDMVTFRHCMPDGHIEGSDGYQTKDLRFGMDMASYEVTDEGRLIRTSSDLGQPLGDVCFNHTLTISAGNHSYDLTFTDGVLQTIHCFQTDRAVPFKKRSEAL</sequence>
<accession>A0AAX2RNB2</accession>
<dbReference type="EMBL" id="SNSQ01000016">
    <property type="protein sequence ID" value="TEU47594.1"/>
    <property type="molecule type" value="Genomic_DNA"/>
</dbReference>
<reference evidence="1 2" key="1">
    <citation type="submission" date="2019-03" db="EMBL/GenBank/DDBJ databases">
        <title>Burkholderia cepacia outbreak.</title>
        <authorList>
            <person name="Farzana R."/>
            <person name="Walsh T.R."/>
        </authorList>
    </citation>
    <scope>NUCLEOTIDE SEQUENCE [LARGE SCALE GENOMIC DNA]</scope>
    <source>
        <strain evidence="2">d13</strain>
    </source>
</reference>
<dbReference type="Proteomes" id="UP000298234">
    <property type="component" value="Unassembled WGS sequence"/>
</dbReference>